<evidence type="ECO:0000256" key="1">
    <source>
        <dbReference type="ARBA" id="ARBA00022679"/>
    </source>
</evidence>
<sequence length="165" mass="18406">MEIDVRRFREEDLPAVHRLILRALREVNARDYPPARIEEMAAGLGPDTLRERARQGHSYVACLGGQPVGCGTVAPYWGSVRESILLTVFISPEAQGRGVGRAIVRALEGDGYFLRAQRVEVPASLTAWPFYQKMGYRFKGGAMQVDEGGCVRMEKFPPQGRGERE</sequence>
<dbReference type="InterPro" id="IPR016181">
    <property type="entry name" value="Acyl_CoA_acyltransferase"/>
</dbReference>
<dbReference type="Gene3D" id="3.40.630.30">
    <property type="match status" value="1"/>
</dbReference>
<dbReference type="RefSeq" id="WP_021659850.1">
    <property type="nucleotide sequence ID" value="NZ_FQVY01000001.1"/>
</dbReference>
<dbReference type="SUPFAM" id="SSF55729">
    <property type="entry name" value="Acyl-CoA N-acyltransferases (Nat)"/>
    <property type="match status" value="1"/>
</dbReference>
<dbReference type="InterPro" id="IPR000182">
    <property type="entry name" value="GNAT_dom"/>
</dbReference>
<proteinExistence type="predicted"/>
<dbReference type="AlphaFoldDB" id="A0AAQ1MBE1"/>
<feature type="domain" description="N-acetyltransferase" evidence="3">
    <location>
        <begin position="3"/>
        <end position="158"/>
    </location>
</feature>
<organism evidence="4 5">
    <name type="scientific">Bittarella massiliensis</name>
    <name type="common">ex Durand et al. 2017</name>
    <dbReference type="NCBI Taxonomy" id="1720313"/>
    <lineage>
        <taxon>Bacteria</taxon>
        <taxon>Bacillati</taxon>
        <taxon>Bacillota</taxon>
        <taxon>Clostridia</taxon>
        <taxon>Eubacteriales</taxon>
        <taxon>Oscillospiraceae</taxon>
        <taxon>Bittarella (ex Durand et al. 2017)</taxon>
    </lineage>
</organism>
<evidence type="ECO:0000259" key="3">
    <source>
        <dbReference type="PROSITE" id="PS51186"/>
    </source>
</evidence>
<dbReference type="CDD" id="cd04301">
    <property type="entry name" value="NAT_SF"/>
    <property type="match status" value="1"/>
</dbReference>
<keyword evidence="4" id="KW-0687">Ribonucleoprotein</keyword>
<dbReference type="Proteomes" id="UP000184089">
    <property type="component" value="Unassembled WGS sequence"/>
</dbReference>
<dbReference type="GO" id="GO:0005840">
    <property type="term" value="C:ribosome"/>
    <property type="evidence" value="ECO:0007669"/>
    <property type="project" value="UniProtKB-KW"/>
</dbReference>
<evidence type="ECO:0000256" key="2">
    <source>
        <dbReference type="ARBA" id="ARBA00023315"/>
    </source>
</evidence>
<dbReference type="InterPro" id="IPR050832">
    <property type="entry name" value="Bact_Acetyltransf"/>
</dbReference>
<gene>
    <name evidence="4" type="ORF">SAMN05444424_0325</name>
</gene>
<keyword evidence="1" id="KW-0808">Transferase</keyword>
<comment type="caution">
    <text evidence="4">The sequence shown here is derived from an EMBL/GenBank/DDBJ whole genome shotgun (WGS) entry which is preliminary data.</text>
</comment>
<dbReference type="GO" id="GO:0016747">
    <property type="term" value="F:acyltransferase activity, transferring groups other than amino-acyl groups"/>
    <property type="evidence" value="ECO:0007669"/>
    <property type="project" value="InterPro"/>
</dbReference>
<keyword evidence="2" id="KW-0012">Acyltransferase</keyword>
<evidence type="ECO:0000313" key="4">
    <source>
        <dbReference type="EMBL" id="SHF68420.1"/>
    </source>
</evidence>
<name>A0AAQ1MBE1_9FIRM</name>
<dbReference type="EMBL" id="FQVY01000001">
    <property type="protein sequence ID" value="SHF68420.1"/>
    <property type="molecule type" value="Genomic_DNA"/>
</dbReference>
<keyword evidence="4" id="KW-0689">Ribosomal protein</keyword>
<dbReference type="PROSITE" id="PS51186">
    <property type="entry name" value="GNAT"/>
    <property type="match status" value="1"/>
</dbReference>
<reference evidence="5" key="1">
    <citation type="submission" date="2016-11" db="EMBL/GenBank/DDBJ databases">
        <authorList>
            <person name="Jaros S."/>
            <person name="Januszkiewicz K."/>
            <person name="Wedrychowicz H."/>
        </authorList>
    </citation>
    <scope>NUCLEOTIDE SEQUENCE [LARGE SCALE GENOMIC DNA]</scope>
    <source>
        <strain evidence="5">DSM 4029</strain>
    </source>
</reference>
<dbReference type="Pfam" id="PF00583">
    <property type="entry name" value="Acetyltransf_1"/>
    <property type="match status" value="1"/>
</dbReference>
<dbReference type="PANTHER" id="PTHR43877">
    <property type="entry name" value="AMINOALKYLPHOSPHONATE N-ACETYLTRANSFERASE-RELATED-RELATED"/>
    <property type="match status" value="1"/>
</dbReference>
<dbReference type="PANTHER" id="PTHR43877:SF1">
    <property type="entry name" value="ACETYLTRANSFERASE"/>
    <property type="match status" value="1"/>
</dbReference>
<accession>A0AAQ1MBE1</accession>
<evidence type="ECO:0000313" key="5">
    <source>
        <dbReference type="Proteomes" id="UP000184089"/>
    </source>
</evidence>
<protein>
    <submittedName>
        <fullName evidence="4">Ribosomal protein S18 acetylase RimI</fullName>
    </submittedName>
</protein>